<feature type="binding site" evidence="10">
    <location>
        <position position="70"/>
    </location>
    <ligand>
        <name>Mg(2+)</name>
        <dbReference type="ChEBI" id="CHEBI:18420"/>
    </ligand>
</feature>
<dbReference type="GO" id="GO:0005829">
    <property type="term" value="C:cytosol"/>
    <property type="evidence" value="ECO:0007669"/>
    <property type="project" value="TreeGrafter"/>
</dbReference>
<feature type="binding site" evidence="10">
    <location>
        <position position="176"/>
    </location>
    <ligand>
        <name>substrate</name>
    </ligand>
</feature>
<evidence type="ECO:0000256" key="11">
    <source>
        <dbReference type="RuleBase" id="RU003781"/>
    </source>
</evidence>
<gene>
    <name evidence="12" type="ORF">GCM10017584_31600</name>
</gene>
<dbReference type="EMBL" id="BSEN01000015">
    <property type="protein sequence ID" value="GLJ77586.1"/>
    <property type="molecule type" value="Genomic_DNA"/>
</dbReference>
<comment type="catalytic activity">
    <reaction evidence="9 10">
        <text>XTP + H2O = XMP + diphosphate + H(+)</text>
        <dbReference type="Rhea" id="RHEA:28610"/>
        <dbReference type="ChEBI" id="CHEBI:15377"/>
        <dbReference type="ChEBI" id="CHEBI:15378"/>
        <dbReference type="ChEBI" id="CHEBI:33019"/>
        <dbReference type="ChEBI" id="CHEBI:57464"/>
        <dbReference type="ChEBI" id="CHEBI:61314"/>
        <dbReference type="EC" id="3.6.1.66"/>
    </reaction>
</comment>
<feature type="active site" description="Proton acceptor" evidence="10">
    <location>
        <position position="70"/>
    </location>
</feature>
<evidence type="ECO:0000313" key="13">
    <source>
        <dbReference type="Proteomes" id="UP001142372"/>
    </source>
</evidence>
<comment type="subunit">
    <text evidence="2 10">Homodimer.</text>
</comment>
<dbReference type="FunFam" id="3.90.950.10:FF:000001">
    <property type="entry name" value="dITP/XTP pyrophosphatase"/>
    <property type="match status" value="1"/>
</dbReference>
<dbReference type="GO" id="GO:0035870">
    <property type="term" value="F:dITP diphosphatase activity"/>
    <property type="evidence" value="ECO:0007669"/>
    <property type="project" value="UniProtKB-UniRule"/>
</dbReference>
<keyword evidence="6 10" id="KW-0460">Magnesium</keyword>
<comment type="caution">
    <text evidence="12">The sequence shown here is derived from an EMBL/GenBank/DDBJ whole genome shotgun (WGS) entry which is preliminary data.</text>
</comment>
<dbReference type="Proteomes" id="UP001142372">
    <property type="component" value="Unassembled WGS sequence"/>
</dbReference>
<reference evidence="12" key="1">
    <citation type="journal article" date="2014" name="Int. J. Syst. Evol. Microbiol.">
        <title>Complete genome sequence of Corynebacterium casei LMG S-19264T (=DSM 44701T), isolated from a smear-ripened cheese.</title>
        <authorList>
            <consortium name="US DOE Joint Genome Institute (JGI-PGF)"/>
            <person name="Walter F."/>
            <person name="Albersmeier A."/>
            <person name="Kalinowski J."/>
            <person name="Ruckert C."/>
        </authorList>
    </citation>
    <scope>NUCLEOTIDE SEQUENCE</scope>
    <source>
        <strain evidence="12">VKM Ac-1401</strain>
    </source>
</reference>
<comment type="similarity">
    <text evidence="1 10 11">Belongs to the HAM1 NTPase family.</text>
</comment>
<dbReference type="Gene3D" id="3.90.950.10">
    <property type="match status" value="1"/>
</dbReference>
<keyword evidence="7 10" id="KW-0546">Nucleotide metabolism</keyword>
<keyword evidence="13" id="KW-1185">Reference proteome</keyword>
<comment type="caution">
    <text evidence="10">Lacks conserved residue(s) required for the propagation of feature annotation.</text>
</comment>
<dbReference type="GO" id="GO:0046872">
    <property type="term" value="F:metal ion binding"/>
    <property type="evidence" value="ECO:0007669"/>
    <property type="project" value="UniProtKB-KW"/>
</dbReference>
<dbReference type="NCBIfam" id="TIGR00042">
    <property type="entry name" value="RdgB/HAM1 family non-canonical purine NTP pyrophosphatase"/>
    <property type="match status" value="1"/>
</dbReference>
<evidence type="ECO:0000313" key="12">
    <source>
        <dbReference type="EMBL" id="GLJ77586.1"/>
    </source>
</evidence>
<comment type="cofactor">
    <cofactor evidence="10">
        <name>Mg(2+)</name>
        <dbReference type="ChEBI" id="CHEBI:18420"/>
    </cofactor>
    <text evidence="10">Binds 1 Mg(2+) ion per subunit.</text>
</comment>
<keyword evidence="4 10" id="KW-0547">Nucleotide-binding</keyword>
<feature type="binding site" evidence="10">
    <location>
        <begin position="153"/>
        <end position="156"/>
    </location>
    <ligand>
        <name>substrate</name>
    </ligand>
</feature>
<evidence type="ECO:0000256" key="2">
    <source>
        <dbReference type="ARBA" id="ARBA00011738"/>
    </source>
</evidence>
<organism evidence="12 13">
    <name type="scientific">Leifsonia poae</name>
    <dbReference type="NCBI Taxonomy" id="110933"/>
    <lineage>
        <taxon>Bacteria</taxon>
        <taxon>Bacillati</taxon>
        <taxon>Actinomycetota</taxon>
        <taxon>Actinomycetes</taxon>
        <taxon>Micrococcales</taxon>
        <taxon>Microbacteriaceae</taxon>
        <taxon>Leifsonia</taxon>
    </lineage>
</organism>
<dbReference type="InterPro" id="IPR002637">
    <property type="entry name" value="RdgB/HAM1"/>
</dbReference>
<dbReference type="GO" id="GO:0036222">
    <property type="term" value="F:XTP diphosphatase activity"/>
    <property type="evidence" value="ECO:0007669"/>
    <property type="project" value="UniProtKB-UniRule"/>
</dbReference>
<keyword evidence="3 10" id="KW-0479">Metal-binding</keyword>
<dbReference type="InterPro" id="IPR020922">
    <property type="entry name" value="dITP/XTP_pyrophosphatase"/>
</dbReference>
<feature type="binding site" evidence="10">
    <location>
        <begin position="10"/>
        <end position="15"/>
    </location>
    <ligand>
        <name>substrate</name>
    </ligand>
</feature>
<evidence type="ECO:0000256" key="9">
    <source>
        <dbReference type="ARBA" id="ARBA00052017"/>
    </source>
</evidence>
<dbReference type="InterPro" id="IPR029001">
    <property type="entry name" value="ITPase-like_fam"/>
</dbReference>
<feature type="binding site" evidence="10">
    <location>
        <position position="71"/>
    </location>
    <ligand>
        <name>substrate</name>
    </ligand>
</feature>
<comment type="function">
    <text evidence="10">Pyrophosphatase that catalyzes the hydrolysis of nucleoside triphosphates to their monophosphate derivatives, with a high preference for the non-canonical purine nucleotides XTP (xanthosine triphosphate), dITP (deoxyinosine triphosphate) and ITP. Seems to function as a house-cleaning enzyme that removes non-canonical purine nucleotides from the nucleotide pool, thus preventing their incorporation into DNA/RNA and avoiding chromosomal lesions.</text>
</comment>
<dbReference type="GO" id="GO:0009146">
    <property type="term" value="P:purine nucleoside triphosphate catabolic process"/>
    <property type="evidence" value="ECO:0007669"/>
    <property type="project" value="UniProtKB-UniRule"/>
</dbReference>
<feature type="binding site" evidence="10">
    <location>
        <begin position="181"/>
        <end position="182"/>
    </location>
    <ligand>
        <name>substrate</name>
    </ligand>
</feature>
<sequence>MLTVQVVLATHNQHKAAEFQQILGDAVPGLEIVAYDGPEPVEDGVTFAANALIKARTAAAHTSLPALADDSGICVDAMGGAPGIFSARWAGRHGDAEANLRLLLDQLADLPEESRAAHFTATLALVTPAGDETIVEGLWPGRIAPEARGEHGHGYDPIFIPDGYDATAAELGPAVKNAESHRARAFAAVVPALRALVTEG</sequence>
<protein>
    <recommendedName>
        <fullName evidence="10">dITP/XTP pyrophosphatase</fullName>
        <ecNumber evidence="10">3.6.1.66</ecNumber>
    </recommendedName>
    <alternativeName>
        <fullName evidence="10">Non-canonical purine NTP pyrophosphatase</fullName>
    </alternativeName>
    <alternativeName>
        <fullName evidence="10">Non-standard purine NTP pyrophosphatase</fullName>
    </alternativeName>
    <alternativeName>
        <fullName evidence="10">Nucleoside-triphosphate diphosphatase</fullName>
    </alternativeName>
    <alternativeName>
        <fullName evidence="10">Nucleoside-triphosphate pyrophosphatase</fullName>
        <shortName evidence="10">NTPase</shortName>
    </alternativeName>
</protein>
<dbReference type="GO" id="GO:0036220">
    <property type="term" value="F:ITP diphosphatase activity"/>
    <property type="evidence" value="ECO:0007669"/>
    <property type="project" value="UniProtKB-UniRule"/>
</dbReference>
<evidence type="ECO:0000256" key="4">
    <source>
        <dbReference type="ARBA" id="ARBA00022741"/>
    </source>
</evidence>
<evidence type="ECO:0000256" key="6">
    <source>
        <dbReference type="ARBA" id="ARBA00022842"/>
    </source>
</evidence>
<dbReference type="CDD" id="cd00515">
    <property type="entry name" value="HAM1"/>
    <property type="match status" value="1"/>
</dbReference>
<evidence type="ECO:0000256" key="10">
    <source>
        <dbReference type="HAMAP-Rule" id="MF_01405"/>
    </source>
</evidence>
<evidence type="ECO:0000256" key="5">
    <source>
        <dbReference type="ARBA" id="ARBA00022801"/>
    </source>
</evidence>
<dbReference type="EC" id="3.6.1.66" evidence="10"/>
<name>A0A9W6HBN8_9MICO</name>
<comment type="catalytic activity">
    <reaction evidence="8 10">
        <text>dITP + H2O = dIMP + diphosphate + H(+)</text>
        <dbReference type="Rhea" id="RHEA:28342"/>
        <dbReference type="ChEBI" id="CHEBI:15377"/>
        <dbReference type="ChEBI" id="CHEBI:15378"/>
        <dbReference type="ChEBI" id="CHEBI:33019"/>
        <dbReference type="ChEBI" id="CHEBI:61194"/>
        <dbReference type="ChEBI" id="CHEBI:61382"/>
        <dbReference type="EC" id="3.6.1.66"/>
    </reaction>
</comment>
<comment type="catalytic activity">
    <reaction evidence="10">
        <text>ITP + H2O = IMP + diphosphate + H(+)</text>
        <dbReference type="Rhea" id="RHEA:29399"/>
        <dbReference type="ChEBI" id="CHEBI:15377"/>
        <dbReference type="ChEBI" id="CHEBI:15378"/>
        <dbReference type="ChEBI" id="CHEBI:33019"/>
        <dbReference type="ChEBI" id="CHEBI:58053"/>
        <dbReference type="ChEBI" id="CHEBI:61402"/>
        <dbReference type="EC" id="3.6.1.66"/>
    </reaction>
</comment>
<dbReference type="SUPFAM" id="SSF52972">
    <property type="entry name" value="ITPase-like"/>
    <property type="match status" value="1"/>
</dbReference>
<evidence type="ECO:0000256" key="8">
    <source>
        <dbReference type="ARBA" id="ARBA00051875"/>
    </source>
</evidence>
<reference evidence="12" key="2">
    <citation type="submission" date="2023-01" db="EMBL/GenBank/DDBJ databases">
        <authorList>
            <person name="Sun Q."/>
            <person name="Evtushenko L."/>
        </authorList>
    </citation>
    <scope>NUCLEOTIDE SEQUENCE</scope>
    <source>
        <strain evidence="12">VKM Ac-1401</strain>
    </source>
</reference>
<dbReference type="AlphaFoldDB" id="A0A9W6HBN8"/>
<evidence type="ECO:0000256" key="1">
    <source>
        <dbReference type="ARBA" id="ARBA00008023"/>
    </source>
</evidence>
<dbReference type="GO" id="GO:0017111">
    <property type="term" value="F:ribonucleoside triphosphate phosphatase activity"/>
    <property type="evidence" value="ECO:0007669"/>
    <property type="project" value="InterPro"/>
</dbReference>
<dbReference type="GO" id="GO:0000166">
    <property type="term" value="F:nucleotide binding"/>
    <property type="evidence" value="ECO:0007669"/>
    <property type="project" value="UniProtKB-KW"/>
</dbReference>
<accession>A0A9W6HBN8</accession>
<dbReference type="PANTHER" id="PTHR11067">
    <property type="entry name" value="INOSINE TRIPHOSPHATE PYROPHOSPHATASE/HAM1 PROTEIN"/>
    <property type="match status" value="1"/>
</dbReference>
<dbReference type="PANTHER" id="PTHR11067:SF9">
    <property type="entry name" value="INOSINE TRIPHOSPHATE PYROPHOSPHATASE"/>
    <property type="match status" value="1"/>
</dbReference>
<dbReference type="Pfam" id="PF01725">
    <property type="entry name" value="Ham1p_like"/>
    <property type="match status" value="1"/>
</dbReference>
<proteinExistence type="inferred from homology"/>
<keyword evidence="5 10" id="KW-0378">Hydrolase</keyword>
<dbReference type="GO" id="GO:0009117">
    <property type="term" value="P:nucleotide metabolic process"/>
    <property type="evidence" value="ECO:0007669"/>
    <property type="project" value="UniProtKB-KW"/>
</dbReference>
<evidence type="ECO:0000256" key="3">
    <source>
        <dbReference type="ARBA" id="ARBA00022723"/>
    </source>
</evidence>
<dbReference type="HAMAP" id="MF_01405">
    <property type="entry name" value="Non_canon_purine_NTPase"/>
    <property type="match status" value="1"/>
</dbReference>
<evidence type="ECO:0000256" key="7">
    <source>
        <dbReference type="ARBA" id="ARBA00023080"/>
    </source>
</evidence>